<keyword evidence="3" id="KW-1185">Reference proteome</keyword>
<dbReference type="Proteomes" id="UP000257109">
    <property type="component" value="Unassembled WGS sequence"/>
</dbReference>
<dbReference type="OrthoDB" id="1429026at2759"/>
<dbReference type="AlphaFoldDB" id="A0A371G2Q6"/>
<evidence type="ECO:0000259" key="1">
    <source>
        <dbReference type="Pfam" id="PF07727"/>
    </source>
</evidence>
<dbReference type="STRING" id="157652.A0A371G2Q6"/>
<sequence>MSSNINKGKPTLLLMPYLEDMSCCLCLGFEHLKELYLKDKFFKGIYELCTLGASGDFYIHEEFLFKDKSINVREVKNVLIKVIQFELEALKQNDIWAITLLPLGKTSIGCKWVYKIKFKSDGTIECYKARLVTRGFTQIEGIDYSDTYLPIAKLIIVSLLLAMAAS</sequence>
<gene>
    <name evidence="2" type="ORF">CR513_34045</name>
</gene>
<protein>
    <recommendedName>
        <fullName evidence="1">Reverse transcriptase Ty1/copia-type domain-containing protein</fullName>
    </recommendedName>
</protein>
<accession>A0A371G2Q6</accession>
<dbReference type="InterPro" id="IPR013103">
    <property type="entry name" value="RVT_2"/>
</dbReference>
<proteinExistence type="predicted"/>
<evidence type="ECO:0000313" key="2">
    <source>
        <dbReference type="EMBL" id="RDX84846.1"/>
    </source>
</evidence>
<evidence type="ECO:0000313" key="3">
    <source>
        <dbReference type="Proteomes" id="UP000257109"/>
    </source>
</evidence>
<reference evidence="2" key="1">
    <citation type="submission" date="2018-05" db="EMBL/GenBank/DDBJ databases">
        <title>Draft genome of Mucuna pruriens seed.</title>
        <authorList>
            <person name="Nnadi N.E."/>
            <person name="Vos R."/>
            <person name="Hasami M.H."/>
            <person name="Devisetty U.K."/>
            <person name="Aguiy J.C."/>
        </authorList>
    </citation>
    <scope>NUCLEOTIDE SEQUENCE [LARGE SCALE GENOMIC DNA]</scope>
    <source>
        <strain evidence="2">JCA_2017</strain>
    </source>
</reference>
<dbReference type="EMBL" id="QJKJ01006937">
    <property type="protein sequence ID" value="RDX84846.1"/>
    <property type="molecule type" value="Genomic_DNA"/>
</dbReference>
<feature type="non-terminal residue" evidence="2">
    <location>
        <position position="1"/>
    </location>
</feature>
<dbReference type="Pfam" id="PF07727">
    <property type="entry name" value="RVT_2"/>
    <property type="match status" value="1"/>
</dbReference>
<feature type="domain" description="Reverse transcriptase Ty1/copia-type" evidence="1">
    <location>
        <begin position="93"/>
        <end position="165"/>
    </location>
</feature>
<organism evidence="2 3">
    <name type="scientific">Mucuna pruriens</name>
    <name type="common">Velvet bean</name>
    <name type="synonym">Dolichos pruriens</name>
    <dbReference type="NCBI Taxonomy" id="157652"/>
    <lineage>
        <taxon>Eukaryota</taxon>
        <taxon>Viridiplantae</taxon>
        <taxon>Streptophyta</taxon>
        <taxon>Embryophyta</taxon>
        <taxon>Tracheophyta</taxon>
        <taxon>Spermatophyta</taxon>
        <taxon>Magnoliopsida</taxon>
        <taxon>eudicotyledons</taxon>
        <taxon>Gunneridae</taxon>
        <taxon>Pentapetalae</taxon>
        <taxon>rosids</taxon>
        <taxon>fabids</taxon>
        <taxon>Fabales</taxon>
        <taxon>Fabaceae</taxon>
        <taxon>Papilionoideae</taxon>
        <taxon>50 kb inversion clade</taxon>
        <taxon>NPAAA clade</taxon>
        <taxon>indigoferoid/millettioid clade</taxon>
        <taxon>Phaseoleae</taxon>
        <taxon>Mucuna</taxon>
    </lineage>
</organism>
<comment type="caution">
    <text evidence="2">The sequence shown here is derived from an EMBL/GenBank/DDBJ whole genome shotgun (WGS) entry which is preliminary data.</text>
</comment>
<name>A0A371G2Q6_MUCPR</name>